<feature type="region of interest" description="Disordered" evidence="5">
    <location>
        <begin position="698"/>
        <end position="829"/>
    </location>
</feature>
<feature type="compositionally biased region" description="Polar residues" evidence="5">
    <location>
        <begin position="160"/>
        <end position="177"/>
    </location>
</feature>
<evidence type="ECO:0000256" key="2">
    <source>
        <dbReference type="ARBA" id="ARBA00022692"/>
    </source>
</evidence>
<feature type="compositionally biased region" description="Low complexity" evidence="5">
    <location>
        <begin position="85"/>
        <end position="97"/>
    </location>
</feature>
<keyword evidence="3 6" id="KW-1133">Transmembrane helix</keyword>
<feature type="transmembrane region" description="Helical" evidence="6">
    <location>
        <begin position="1113"/>
        <end position="1140"/>
    </location>
</feature>
<feature type="compositionally biased region" description="Basic and acidic residues" evidence="5">
    <location>
        <begin position="717"/>
        <end position="732"/>
    </location>
</feature>
<dbReference type="Gene3D" id="1.20.1250.20">
    <property type="entry name" value="MFS general substrate transporter like domains"/>
    <property type="match status" value="1"/>
</dbReference>
<feature type="compositionally biased region" description="Low complexity" evidence="5">
    <location>
        <begin position="225"/>
        <end position="236"/>
    </location>
</feature>
<feature type="compositionally biased region" description="Polar residues" evidence="5">
    <location>
        <begin position="195"/>
        <end position="211"/>
    </location>
</feature>
<dbReference type="PANTHER" id="PTHR23502">
    <property type="entry name" value="MAJOR FACILITATOR SUPERFAMILY"/>
    <property type="match status" value="1"/>
</dbReference>
<feature type="compositionally biased region" description="Basic residues" evidence="5">
    <location>
        <begin position="814"/>
        <end position="823"/>
    </location>
</feature>
<keyword evidence="4 6" id="KW-0472">Membrane</keyword>
<dbReference type="Proteomes" id="UP000490939">
    <property type="component" value="Unassembled WGS sequence"/>
</dbReference>
<sequence>MVGNLQIEPLDHGNPLPQASATEPNKFPLPKTAPGRHATTSKFGSSATSPKTAPRRTKLMSPESSLRSRLPWLDGKPPSKPPTPLLSSPLTRPGGPLAASETSGMSSSLSDNSIRAPNYPVRKRPSHLAEPEPMTRPSELATPTPSSEDSSFHVKPPVRSGTSGMAASDGSFVSSTPRRVPSRPEIGQVKMARPAQSSVPAPSSEYSNDQLQPPARSGLSILAASTGSSHSSSPRRVLSRPEMRQGKAEIPAQSPVPTPLPEYLNDQLQPLARSGTSRMAASTFSSYSSSPRRVSSRPEIKQAMTGRYTKARQDEDAASRKTYAAVTQLEMSAPKEQRAKELQRKEERSAFDGQRETLSRRKSSAPVTQLELSQPVEQRPQQRRRTKEHESFDPALPQMMGQISPVGHSGKDIRRRKSYGNVTRLQMTPPVKQHAKELRPRKERSSFEPAFPQKMGLLDAIHPFKDPPSPMCGPVYSTTTAALPPPPKQPLDDPITKPFNQALDRMEDLMRQAGDLIDEAAETGQPEEMREASTVLRRASFVGRHPESQDSSRQPYRSPDPSESAYAYTSSLSSDGTSLKIIGRDGPSSPVDTDRLHLVSGAQLHPTLSDASSDYSPERGRTRYRSEPEVFKTPPIMAYPNPATRDFAFPTPEERGWKYCGDHVLGRQDSSKSLAADKAPVQDLHQPIPTKPYTAYLADSPLVSPGMQVPQLRRSTKNIDPDTKPSVRDAALRHRKTTAHENSPVELRNSGRYNESDYSSARENYGEEPSMRDTTPIPWKDKVSAQASKTARKSHNSHESDTSKHDDDPEKGTGHSRPHKHDKWRLGHSDPEPIARHWKPFRKRFSATVACLNTALVGYILGVYAGMVPRMQYQLADQKHYVLLGNIYMYLGLSATTFFAWPLPLLHGRKPYILAALALALPLQFPQAILVSKDREPSILGYDLELIFCRLLNGFVLGLTNMNDFAVLLDLFGASLMSDNPHQEVVDENDPRRDGGGIGLWLGIWTWCFIGSISLGFFSGAGIIFKVNPSWGFYVSVILIGSILILNIIAPETRKSKFRHHWREYIDHEERVRRKIARGEAKLHISNEGPKHCFDELWAGVIISKRMFCQRGFMVLSLYLGWIYGQSVLLIVVCFIPNIIKVEIETNAQHQLLGALLSQHYRLASEYVGLGVFGIAIGALFAVPLTKANILSRARKQGPRTDSMTFQRQVTWTSHMTRRTVFMVLLPITGVIYTVVSPGIGIHFIVPILFAAAIGFFDVLAVAECYGLIMETWDVSDLQPGVNERHRLKSMSDTTRRRRTTYSCFPRVMSGIFVSQSIGFLLAAAATGIGGIMTRHLGAQISTGIAAGMLFLLTLLLTGALWRFKSMQVIPNHALGTRVGTGEWDENQVDEYWKPVIVGNPSGKIRRMSLLELGGYTRWTEIRRLNKLI</sequence>
<feature type="region of interest" description="Disordered" evidence="5">
    <location>
        <begin position="1"/>
        <end position="498"/>
    </location>
</feature>
<dbReference type="EMBL" id="WNWR01000020">
    <property type="protein sequence ID" value="KAE9993832.1"/>
    <property type="molecule type" value="Genomic_DNA"/>
</dbReference>
<protein>
    <recommendedName>
        <fullName evidence="9">MFS general substrate transporter</fullName>
    </recommendedName>
</protein>
<proteinExistence type="predicted"/>
<accession>A0A8H3VUI2</accession>
<feature type="compositionally biased region" description="Low complexity" evidence="5">
    <location>
        <begin position="277"/>
        <end position="293"/>
    </location>
</feature>
<dbReference type="GO" id="GO:0005886">
    <property type="term" value="C:plasma membrane"/>
    <property type="evidence" value="ECO:0007669"/>
    <property type="project" value="TreeGrafter"/>
</dbReference>
<feature type="transmembrane region" description="Helical" evidence="6">
    <location>
        <begin position="1308"/>
        <end position="1333"/>
    </location>
</feature>
<feature type="compositionally biased region" description="Basic and acidic residues" evidence="5">
    <location>
        <begin position="796"/>
        <end position="813"/>
    </location>
</feature>
<feature type="transmembrane region" description="Helical" evidence="6">
    <location>
        <begin position="845"/>
        <end position="867"/>
    </location>
</feature>
<feature type="compositionally biased region" description="Basic and acidic residues" evidence="5">
    <location>
        <begin position="434"/>
        <end position="446"/>
    </location>
</feature>
<feature type="transmembrane region" description="Helical" evidence="6">
    <location>
        <begin position="998"/>
        <end position="1025"/>
    </location>
</feature>
<feature type="transmembrane region" description="Helical" evidence="6">
    <location>
        <begin position="912"/>
        <end position="931"/>
    </location>
</feature>
<evidence type="ECO:0000256" key="6">
    <source>
        <dbReference type="SAM" id="Phobius"/>
    </source>
</evidence>
<evidence type="ECO:0000256" key="5">
    <source>
        <dbReference type="SAM" id="MobiDB-lite"/>
    </source>
</evidence>
<dbReference type="GO" id="GO:0022857">
    <property type="term" value="F:transmembrane transporter activity"/>
    <property type="evidence" value="ECO:0007669"/>
    <property type="project" value="TreeGrafter"/>
</dbReference>
<dbReference type="SUPFAM" id="SSF103473">
    <property type="entry name" value="MFS general substrate transporter"/>
    <property type="match status" value="1"/>
</dbReference>
<feature type="transmembrane region" description="Helical" evidence="6">
    <location>
        <begin position="887"/>
        <end position="905"/>
    </location>
</feature>
<organism evidence="7 8">
    <name type="scientific">Venturia inaequalis</name>
    <name type="common">Apple scab fungus</name>
    <dbReference type="NCBI Taxonomy" id="5025"/>
    <lineage>
        <taxon>Eukaryota</taxon>
        <taxon>Fungi</taxon>
        <taxon>Dikarya</taxon>
        <taxon>Ascomycota</taxon>
        <taxon>Pezizomycotina</taxon>
        <taxon>Dothideomycetes</taxon>
        <taxon>Pleosporomycetidae</taxon>
        <taxon>Venturiales</taxon>
        <taxon>Venturiaceae</taxon>
        <taxon>Venturia</taxon>
    </lineage>
</organism>
<feature type="compositionally biased region" description="Basic and acidic residues" evidence="5">
    <location>
        <begin position="616"/>
        <end position="630"/>
    </location>
</feature>
<feature type="transmembrane region" description="Helical" evidence="6">
    <location>
        <begin position="1220"/>
        <end position="1236"/>
    </location>
</feature>
<feature type="compositionally biased region" description="Polar residues" evidence="5">
    <location>
        <begin position="100"/>
        <end position="115"/>
    </location>
</feature>
<feature type="transmembrane region" description="Helical" evidence="6">
    <location>
        <begin position="1242"/>
        <end position="1263"/>
    </location>
</feature>
<keyword evidence="8" id="KW-1185">Reference proteome</keyword>
<dbReference type="InterPro" id="IPR036259">
    <property type="entry name" value="MFS_trans_sf"/>
</dbReference>
<feature type="compositionally biased region" description="Basic and acidic residues" evidence="5">
    <location>
        <begin position="333"/>
        <end position="359"/>
    </location>
</feature>
<gene>
    <name evidence="7" type="ORF">EG327_003082</name>
</gene>
<evidence type="ECO:0000313" key="7">
    <source>
        <dbReference type="EMBL" id="KAE9993832.1"/>
    </source>
</evidence>
<evidence type="ECO:0000256" key="3">
    <source>
        <dbReference type="ARBA" id="ARBA00022989"/>
    </source>
</evidence>
<feature type="compositionally biased region" description="Polar residues" evidence="5">
    <location>
        <begin position="751"/>
        <end position="762"/>
    </location>
</feature>
<evidence type="ECO:0008006" key="9">
    <source>
        <dbReference type="Google" id="ProtNLM"/>
    </source>
</evidence>
<evidence type="ECO:0000313" key="8">
    <source>
        <dbReference type="Proteomes" id="UP000490939"/>
    </source>
</evidence>
<feature type="transmembrane region" description="Helical" evidence="6">
    <location>
        <begin position="1031"/>
        <end position="1050"/>
    </location>
</feature>
<comment type="subcellular location">
    <subcellularLocation>
        <location evidence="1">Membrane</location>
        <topology evidence="1">Multi-pass membrane protein</topology>
    </subcellularLocation>
</comment>
<feature type="region of interest" description="Disordered" evidence="5">
    <location>
        <begin position="514"/>
        <end position="650"/>
    </location>
</feature>
<evidence type="ECO:0000256" key="1">
    <source>
        <dbReference type="ARBA" id="ARBA00004141"/>
    </source>
</evidence>
<feature type="transmembrane region" description="Helical" evidence="6">
    <location>
        <begin position="1167"/>
        <end position="1186"/>
    </location>
</feature>
<evidence type="ECO:0000256" key="4">
    <source>
        <dbReference type="ARBA" id="ARBA00023136"/>
    </source>
</evidence>
<feature type="compositionally biased region" description="Polar residues" evidence="5">
    <location>
        <begin position="567"/>
        <end position="577"/>
    </location>
</feature>
<reference evidence="7 8" key="1">
    <citation type="submission" date="2019-07" db="EMBL/GenBank/DDBJ databases">
        <title>Venturia inaequalis Genome Resource.</title>
        <authorList>
            <person name="Lichtner F.J."/>
        </authorList>
    </citation>
    <scope>NUCLEOTIDE SEQUENCE [LARGE SCALE GENOMIC DNA]</scope>
    <source>
        <strain evidence="7 8">DMI_063113</strain>
    </source>
</reference>
<keyword evidence="2 6" id="KW-0812">Transmembrane</keyword>
<dbReference type="PANTHER" id="PTHR23502:SF76">
    <property type="entry name" value="POLYAMINE TRANSPORT PROTEIN"/>
    <property type="match status" value="1"/>
</dbReference>
<feature type="transmembrane region" description="Helical" evidence="6">
    <location>
        <begin position="1339"/>
        <end position="1362"/>
    </location>
</feature>
<comment type="caution">
    <text evidence="7">The sequence shown here is derived from an EMBL/GenBank/DDBJ whole genome shotgun (WGS) entry which is preliminary data.</text>
</comment>
<feature type="compositionally biased region" description="Polar residues" evidence="5">
    <location>
        <begin position="38"/>
        <end position="51"/>
    </location>
</feature>
<name>A0A8H3VUI2_VENIN</name>